<reference evidence="1 2" key="4">
    <citation type="journal article" date="2011" name="BMC Genomics">
        <title>RNA-Seq improves annotation of protein-coding genes in the cucumber genome.</title>
        <authorList>
            <person name="Li Z."/>
            <person name="Zhang Z."/>
            <person name="Yan P."/>
            <person name="Huang S."/>
            <person name="Fei Z."/>
            <person name="Lin K."/>
        </authorList>
    </citation>
    <scope>NUCLEOTIDE SEQUENCE [LARGE SCALE GENOMIC DNA]</scope>
    <source>
        <strain evidence="2">cv. 9930</strain>
    </source>
</reference>
<organism evidence="1 2">
    <name type="scientific">Cucumis sativus</name>
    <name type="common">Cucumber</name>
    <dbReference type="NCBI Taxonomy" id="3659"/>
    <lineage>
        <taxon>Eukaryota</taxon>
        <taxon>Viridiplantae</taxon>
        <taxon>Streptophyta</taxon>
        <taxon>Embryophyta</taxon>
        <taxon>Tracheophyta</taxon>
        <taxon>Spermatophyta</taxon>
        <taxon>Magnoliopsida</taxon>
        <taxon>eudicotyledons</taxon>
        <taxon>Gunneridae</taxon>
        <taxon>Pentapetalae</taxon>
        <taxon>rosids</taxon>
        <taxon>fabids</taxon>
        <taxon>Cucurbitales</taxon>
        <taxon>Cucurbitaceae</taxon>
        <taxon>Benincaseae</taxon>
        <taxon>Cucumis</taxon>
    </lineage>
</organism>
<name>A0A0A0KNA2_CUCSA</name>
<dbReference type="Gramene" id="KGN51110">
    <property type="protein sequence ID" value="KGN51110"/>
    <property type="gene ID" value="Csa_5G453180"/>
</dbReference>
<proteinExistence type="predicted"/>
<reference evidence="1 2" key="2">
    <citation type="journal article" date="2009" name="PLoS ONE">
        <title>An integrated genetic and cytogenetic map of the cucumber genome.</title>
        <authorList>
            <person name="Ren Y."/>
            <person name="Zhang Z."/>
            <person name="Liu J."/>
            <person name="Staub J.E."/>
            <person name="Han Y."/>
            <person name="Cheng Z."/>
            <person name="Li X."/>
            <person name="Lu J."/>
            <person name="Miao H."/>
            <person name="Kang H."/>
            <person name="Xie B."/>
            <person name="Gu X."/>
            <person name="Wang X."/>
            <person name="Du Y."/>
            <person name="Jin W."/>
            <person name="Huang S."/>
        </authorList>
    </citation>
    <scope>NUCLEOTIDE SEQUENCE [LARGE SCALE GENOMIC DNA]</scope>
    <source>
        <strain evidence="2">cv. 9930</strain>
    </source>
</reference>
<gene>
    <name evidence="1" type="ORF">Csa_5G453180</name>
</gene>
<dbReference type="EMBL" id="CM002926">
    <property type="protein sequence ID" value="KGN51110.1"/>
    <property type="molecule type" value="Genomic_DNA"/>
</dbReference>
<evidence type="ECO:0000313" key="1">
    <source>
        <dbReference type="EMBL" id="KGN51110.1"/>
    </source>
</evidence>
<dbReference type="Proteomes" id="UP000029981">
    <property type="component" value="Chromosome 5"/>
</dbReference>
<evidence type="ECO:0000313" key="2">
    <source>
        <dbReference type="Proteomes" id="UP000029981"/>
    </source>
</evidence>
<dbReference type="AlphaFoldDB" id="A0A0A0KNA2"/>
<accession>A0A0A0KNA2</accession>
<sequence>MWSKRGDSIQVAAKSLLPTLAVRGFFLAIPPSLNLKGALVGEVKNDERWEVMGSAGVKLKRKGGSDSLSRELKKLDSSVNCGGKKALKEARSSRGLEGQSKRSLVKEVLRQEDSDIVFLMETKRSGFCKRITSIWKSRRFLMLKVCLVAFSCCGIRDCVAFEVIHDRHSTTVAFLDGEGHEF</sequence>
<reference evidence="1 2" key="3">
    <citation type="journal article" date="2010" name="BMC Genomics">
        <title>Transcriptome sequencing and comparative analysis of cucumber flowers with different sex types.</title>
        <authorList>
            <person name="Guo S."/>
            <person name="Zheng Y."/>
            <person name="Joung J.G."/>
            <person name="Liu S."/>
            <person name="Zhang Z."/>
            <person name="Crasta O.R."/>
            <person name="Sobral B.W."/>
            <person name="Xu Y."/>
            <person name="Huang S."/>
            <person name="Fei Z."/>
        </authorList>
    </citation>
    <scope>NUCLEOTIDE SEQUENCE [LARGE SCALE GENOMIC DNA]</scope>
    <source>
        <strain evidence="2">cv. 9930</strain>
    </source>
</reference>
<keyword evidence="2" id="KW-1185">Reference proteome</keyword>
<reference evidence="1 2" key="1">
    <citation type="journal article" date="2009" name="Nat. Genet.">
        <title>The genome of the cucumber, Cucumis sativus L.</title>
        <authorList>
            <person name="Huang S."/>
            <person name="Li R."/>
            <person name="Zhang Z."/>
            <person name="Li L."/>
            <person name="Gu X."/>
            <person name="Fan W."/>
            <person name="Lucas W.J."/>
            <person name="Wang X."/>
            <person name="Xie B."/>
            <person name="Ni P."/>
            <person name="Ren Y."/>
            <person name="Zhu H."/>
            <person name="Li J."/>
            <person name="Lin K."/>
            <person name="Jin W."/>
            <person name="Fei Z."/>
            <person name="Li G."/>
            <person name="Staub J."/>
            <person name="Kilian A."/>
            <person name="van der Vossen E.A."/>
            <person name="Wu Y."/>
            <person name="Guo J."/>
            <person name="He J."/>
            <person name="Jia Z."/>
            <person name="Ren Y."/>
            <person name="Tian G."/>
            <person name="Lu Y."/>
            <person name="Ruan J."/>
            <person name="Qian W."/>
            <person name="Wang M."/>
            <person name="Huang Q."/>
            <person name="Li B."/>
            <person name="Xuan Z."/>
            <person name="Cao J."/>
            <person name="Asan"/>
            <person name="Wu Z."/>
            <person name="Zhang J."/>
            <person name="Cai Q."/>
            <person name="Bai Y."/>
            <person name="Zhao B."/>
            <person name="Han Y."/>
            <person name="Li Y."/>
            <person name="Li X."/>
            <person name="Wang S."/>
            <person name="Shi Q."/>
            <person name="Liu S."/>
            <person name="Cho W.K."/>
            <person name="Kim J.Y."/>
            <person name="Xu Y."/>
            <person name="Heller-Uszynska K."/>
            <person name="Miao H."/>
            <person name="Cheng Z."/>
            <person name="Zhang S."/>
            <person name="Wu J."/>
            <person name="Yang Y."/>
            <person name="Kang H."/>
            <person name="Li M."/>
            <person name="Liang H."/>
            <person name="Ren X."/>
            <person name="Shi Z."/>
            <person name="Wen M."/>
            <person name="Jian M."/>
            <person name="Yang H."/>
            <person name="Zhang G."/>
            <person name="Yang Z."/>
            <person name="Chen R."/>
            <person name="Liu S."/>
            <person name="Li J."/>
            <person name="Ma L."/>
            <person name="Liu H."/>
            <person name="Zhou Y."/>
            <person name="Zhao J."/>
            <person name="Fang X."/>
            <person name="Li G."/>
            <person name="Fang L."/>
            <person name="Li Y."/>
            <person name="Liu D."/>
            <person name="Zheng H."/>
            <person name="Zhang Y."/>
            <person name="Qin N."/>
            <person name="Li Z."/>
            <person name="Yang G."/>
            <person name="Yang S."/>
            <person name="Bolund L."/>
            <person name="Kristiansen K."/>
            <person name="Zheng H."/>
            <person name="Li S."/>
            <person name="Zhang X."/>
            <person name="Yang H."/>
            <person name="Wang J."/>
            <person name="Sun R."/>
            <person name="Zhang B."/>
            <person name="Jiang S."/>
            <person name="Wang J."/>
            <person name="Du Y."/>
            <person name="Li S."/>
        </authorList>
    </citation>
    <scope>NUCLEOTIDE SEQUENCE [LARGE SCALE GENOMIC DNA]</scope>
    <source>
        <strain evidence="2">cv. 9930</strain>
    </source>
</reference>
<protein>
    <submittedName>
        <fullName evidence="1">Uncharacterized protein</fullName>
    </submittedName>
</protein>